<accession>A0A314YLL7</accession>
<dbReference type="AlphaFoldDB" id="A0A314YLL7"/>
<dbReference type="EMBL" id="PJQY01000685">
    <property type="protein sequence ID" value="PQQ08692.1"/>
    <property type="molecule type" value="Genomic_DNA"/>
</dbReference>
<organism evidence="1 2">
    <name type="scientific">Prunus yedoensis var. nudiflora</name>
    <dbReference type="NCBI Taxonomy" id="2094558"/>
    <lineage>
        <taxon>Eukaryota</taxon>
        <taxon>Viridiplantae</taxon>
        <taxon>Streptophyta</taxon>
        <taxon>Embryophyta</taxon>
        <taxon>Tracheophyta</taxon>
        <taxon>Spermatophyta</taxon>
        <taxon>Magnoliopsida</taxon>
        <taxon>eudicotyledons</taxon>
        <taxon>Gunneridae</taxon>
        <taxon>Pentapetalae</taxon>
        <taxon>rosids</taxon>
        <taxon>fabids</taxon>
        <taxon>Rosales</taxon>
        <taxon>Rosaceae</taxon>
        <taxon>Amygdaloideae</taxon>
        <taxon>Amygdaleae</taxon>
        <taxon>Prunus</taxon>
    </lineage>
</organism>
<evidence type="ECO:0000313" key="2">
    <source>
        <dbReference type="Proteomes" id="UP000250321"/>
    </source>
</evidence>
<name>A0A314YLL7_PRUYE</name>
<dbReference type="Proteomes" id="UP000250321">
    <property type="component" value="Unassembled WGS sequence"/>
</dbReference>
<protein>
    <submittedName>
        <fullName evidence="1">Uncharacterized protein</fullName>
    </submittedName>
</protein>
<gene>
    <name evidence="1" type="ORF">Pyn_26866</name>
</gene>
<evidence type="ECO:0000313" key="1">
    <source>
        <dbReference type="EMBL" id="PQQ08692.1"/>
    </source>
</evidence>
<reference evidence="1 2" key="1">
    <citation type="submission" date="2018-02" db="EMBL/GenBank/DDBJ databases">
        <title>Draft genome of wild Prunus yedoensis var. nudiflora.</title>
        <authorList>
            <person name="Baek S."/>
            <person name="Kim J.-H."/>
            <person name="Choi K."/>
            <person name="Kim G.-B."/>
            <person name="Cho A."/>
            <person name="Jang H."/>
            <person name="Shin C.-H."/>
            <person name="Yu H.-J."/>
            <person name="Mun J.-H."/>
        </authorList>
    </citation>
    <scope>NUCLEOTIDE SEQUENCE [LARGE SCALE GENOMIC DNA]</scope>
    <source>
        <strain evidence="2">cv. Jeju island</strain>
        <tissue evidence="1">Leaf</tissue>
    </source>
</reference>
<sequence length="67" mass="7544">MRNSRAVAPSSALLDELVKKNADLADKLSNERIRHDARISEIRRRVVSLKSSVGRKDGEIESLRLLC</sequence>
<proteinExistence type="predicted"/>
<keyword evidence="2" id="KW-1185">Reference proteome</keyword>
<comment type="caution">
    <text evidence="1">The sequence shown here is derived from an EMBL/GenBank/DDBJ whole genome shotgun (WGS) entry which is preliminary data.</text>
</comment>